<evidence type="ECO:0000313" key="13">
    <source>
        <dbReference type="Proteomes" id="UP000191522"/>
    </source>
</evidence>
<dbReference type="GO" id="GO:0005777">
    <property type="term" value="C:peroxisome"/>
    <property type="evidence" value="ECO:0007669"/>
    <property type="project" value="TreeGrafter"/>
</dbReference>
<keyword evidence="4 9" id="KW-0808">Transferase</keyword>
<feature type="domain" description="Thiolase N-terminal" evidence="10">
    <location>
        <begin position="32"/>
        <end position="286"/>
    </location>
</feature>
<dbReference type="GO" id="GO:0003988">
    <property type="term" value="F:acetyl-CoA C-acyltransferase activity"/>
    <property type="evidence" value="ECO:0007669"/>
    <property type="project" value="UniProtKB-EC"/>
</dbReference>
<feature type="domain" description="Thiolase C-terminal" evidence="11">
    <location>
        <begin position="295"/>
        <end position="413"/>
    </location>
</feature>
<dbReference type="PROSITE" id="PS00737">
    <property type="entry name" value="THIOLASE_2"/>
    <property type="match status" value="1"/>
</dbReference>
<dbReference type="Pfam" id="PF02803">
    <property type="entry name" value="Thiolase_C"/>
    <property type="match status" value="1"/>
</dbReference>
<dbReference type="PANTHER" id="PTHR43853:SF10">
    <property type="entry name" value="ACETYL-COA C-ACETYLTRANSFERASE"/>
    <property type="match status" value="1"/>
</dbReference>
<keyword evidence="5" id="KW-0630">Potassium</keyword>
<feature type="active site" description="Proton acceptor" evidence="8">
    <location>
        <position position="372"/>
    </location>
</feature>
<evidence type="ECO:0000256" key="8">
    <source>
        <dbReference type="PIRSR" id="PIRSR000429-1"/>
    </source>
</evidence>
<dbReference type="STRING" id="69771.A0A1V6PNB1"/>
<evidence type="ECO:0000256" key="5">
    <source>
        <dbReference type="ARBA" id="ARBA00022958"/>
    </source>
</evidence>
<evidence type="ECO:0000256" key="9">
    <source>
        <dbReference type="RuleBase" id="RU003557"/>
    </source>
</evidence>
<name>A0A1V6PNB1_PENDC</name>
<comment type="caution">
    <text evidence="12">The sequence shown here is derived from an EMBL/GenBank/DDBJ whole genome shotgun (WGS) entry which is preliminary data.</text>
</comment>
<dbReference type="InterPro" id="IPR020616">
    <property type="entry name" value="Thiolase_N"/>
</dbReference>
<dbReference type="OMA" id="RWCASSM"/>
<evidence type="ECO:0000256" key="1">
    <source>
        <dbReference type="ARBA" id="ARBA00001958"/>
    </source>
</evidence>
<feature type="active site" description="Acyl-thioester intermediate" evidence="8">
    <location>
        <position position="116"/>
    </location>
</feature>
<evidence type="ECO:0000256" key="7">
    <source>
        <dbReference type="ARBA" id="ARBA00047605"/>
    </source>
</evidence>
<comment type="cofactor">
    <cofactor evidence="1">
        <name>K(+)</name>
        <dbReference type="ChEBI" id="CHEBI:29103"/>
    </cofactor>
</comment>
<dbReference type="InterPro" id="IPR020613">
    <property type="entry name" value="Thiolase_CS"/>
</dbReference>
<gene>
    <name evidence="12" type="ORF">PENDEC_c001G02050</name>
</gene>
<dbReference type="PIRSF" id="PIRSF000429">
    <property type="entry name" value="Ac-CoA_Ac_transf"/>
    <property type="match status" value="1"/>
</dbReference>
<evidence type="ECO:0000259" key="11">
    <source>
        <dbReference type="Pfam" id="PF02803"/>
    </source>
</evidence>
<protein>
    <submittedName>
        <fullName evidence="12">Uncharacterized protein</fullName>
    </submittedName>
</protein>
<dbReference type="InterPro" id="IPR016039">
    <property type="entry name" value="Thiolase-like"/>
</dbReference>
<dbReference type="Gene3D" id="3.40.47.10">
    <property type="match status" value="2"/>
</dbReference>
<keyword evidence="13" id="KW-1185">Reference proteome</keyword>
<dbReference type="InterPro" id="IPR002155">
    <property type="entry name" value="Thiolase"/>
</dbReference>
<dbReference type="GO" id="GO:0006635">
    <property type="term" value="P:fatty acid beta-oxidation"/>
    <property type="evidence" value="ECO:0007669"/>
    <property type="project" value="TreeGrafter"/>
</dbReference>
<feature type="active site" description="Proton acceptor" evidence="8">
    <location>
        <position position="402"/>
    </location>
</feature>
<reference evidence="13" key="1">
    <citation type="journal article" date="2017" name="Nat. Microbiol.">
        <title>Global analysis of biosynthetic gene clusters reveals vast potential of secondary metabolite production in Penicillium species.</title>
        <authorList>
            <person name="Nielsen J.C."/>
            <person name="Grijseels S."/>
            <person name="Prigent S."/>
            <person name="Ji B."/>
            <person name="Dainat J."/>
            <person name="Nielsen K.F."/>
            <person name="Frisvad J.C."/>
            <person name="Workman M."/>
            <person name="Nielsen J."/>
        </authorList>
    </citation>
    <scope>NUCLEOTIDE SEQUENCE [LARGE SCALE GENOMIC DNA]</scope>
    <source>
        <strain evidence="13">IBT 11843</strain>
    </source>
</reference>
<evidence type="ECO:0000259" key="10">
    <source>
        <dbReference type="Pfam" id="PF00108"/>
    </source>
</evidence>
<dbReference type="NCBIfam" id="TIGR01930">
    <property type="entry name" value="AcCoA-C-Actrans"/>
    <property type="match status" value="1"/>
</dbReference>
<organism evidence="12 13">
    <name type="scientific">Penicillium decumbens</name>
    <dbReference type="NCBI Taxonomy" id="69771"/>
    <lineage>
        <taxon>Eukaryota</taxon>
        <taxon>Fungi</taxon>
        <taxon>Dikarya</taxon>
        <taxon>Ascomycota</taxon>
        <taxon>Pezizomycotina</taxon>
        <taxon>Eurotiomycetes</taxon>
        <taxon>Eurotiomycetidae</taxon>
        <taxon>Eurotiales</taxon>
        <taxon>Aspergillaceae</taxon>
        <taxon>Penicillium</taxon>
    </lineage>
</organism>
<dbReference type="PROSITE" id="PS00098">
    <property type="entry name" value="THIOLASE_1"/>
    <property type="match status" value="1"/>
</dbReference>
<dbReference type="EMBL" id="MDYL01000001">
    <property type="protein sequence ID" value="OQD78509.1"/>
    <property type="molecule type" value="Genomic_DNA"/>
</dbReference>
<evidence type="ECO:0000256" key="6">
    <source>
        <dbReference type="ARBA" id="ARBA00023315"/>
    </source>
</evidence>
<dbReference type="InterPro" id="IPR020615">
    <property type="entry name" value="Thiolase_acyl_enz_int_AS"/>
</dbReference>
<dbReference type="InterPro" id="IPR020617">
    <property type="entry name" value="Thiolase_C"/>
</dbReference>
<dbReference type="AlphaFoldDB" id="A0A1V6PNB1"/>
<comment type="similarity">
    <text evidence="3 9">Belongs to the thiolase-like superfamily. Thiolase family.</text>
</comment>
<dbReference type="CDD" id="cd00751">
    <property type="entry name" value="thiolase"/>
    <property type="match status" value="1"/>
</dbReference>
<dbReference type="GO" id="GO:0010124">
    <property type="term" value="P:phenylacetate catabolic process"/>
    <property type="evidence" value="ECO:0007669"/>
    <property type="project" value="TreeGrafter"/>
</dbReference>
<dbReference type="OrthoDB" id="5404651at2759"/>
<comment type="pathway">
    <text evidence="2">Lipid metabolism; fatty acid metabolism.</text>
</comment>
<evidence type="ECO:0000256" key="2">
    <source>
        <dbReference type="ARBA" id="ARBA00004872"/>
    </source>
</evidence>
<dbReference type="Proteomes" id="UP000191522">
    <property type="component" value="Unassembled WGS sequence"/>
</dbReference>
<evidence type="ECO:0000313" key="12">
    <source>
        <dbReference type="EMBL" id="OQD78509.1"/>
    </source>
</evidence>
<accession>A0A1V6PNB1</accession>
<evidence type="ECO:0000256" key="3">
    <source>
        <dbReference type="ARBA" id="ARBA00010982"/>
    </source>
</evidence>
<comment type="catalytic activity">
    <reaction evidence="7">
        <text>an acyl-CoA + acetyl-CoA = a 3-oxoacyl-CoA + CoA</text>
        <dbReference type="Rhea" id="RHEA:21564"/>
        <dbReference type="ChEBI" id="CHEBI:57287"/>
        <dbReference type="ChEBI" id="CHEBI:57288"/>
        <dbReference type="ChEBI" id="CHEBI:58342"/>
        <dbReference type="ChEBI" id="CHEBI:90726"/>
        <dbReference type="EC" id="2.3.1.16"/>
    </reaction>
</comment>
<evidence type="ECO:0000256" key="4">
    <source>
        <dbReference type="ARBA" id="ARBA00022679"/>
    </source>
</evidence>
<proteinExistence type="inferred from homology"/>
<keyword evidence="6 9" id="KW-0012">Acyltransferase</keyword>
<dbReference type="InterPro" id="IPR050215">
    <property type="entry name" value="Thiolase-like_sf_Thiolase"/>
</dbReference>
<dbReference type="SUPFAM" id="SSF53901">
    <property type="entry name" value="Thiolase-like"/>
    <property type="match status" value="2"/>
</dbReference>
<dbReference type="Pfam" id="PF00108">
    <property type="entry name" value="Thiolase_N"/>
    <property type="match status" value="1"/>
</dbReference>
<sequence>MAADRLSSLLSHLKPGSSSGVNAITQKNPDDVVITLSIRTPLTKARKGGFKDSELDYIVYTLLKETLAKSKIDPALVEDVCLGNVGEGKAAYMVRAAALAAGIPHTAGASSVNRFCSSGLKAVQDIANQISMGQIDVGIALGAELMSAAGDRLERPFNEEVLRNPESADCMQPMGQTSENVGKDFNISREQQDRYAAESFRRAEAAQKAGWFDDEIVPISVKVKDPKTGEVKQIALTKDDGIRPGTTYESLAKIRPAFPDFGDKSTGGNSSQVTDGAASVLLMRRSKAIELNQPILAKFCGATVAGVPPRIMGIGPTAAIPKLLNKFQLDKNDIDIYEINEAFASMAVYCVNTLGLDPAKVNPRGGAIALGHPLGATGARQIATILSEARRTKKKILVTSMCIGTGQGMAGLFVNEQV</sequence>
<dbReference type="PANTHER" id="PTHR43853">
    <property type="entry name" value="3-KETOACYL-COA THIOLASE, PEROXISOMAL"/>
    <property type="match status" value="1"/>
</dbReference>